<reference evidence="1" key="1">
    <citation type="submission" date="2024-04" db="EMBL/GenBank/DDBJ databases">
        <authorList>
            <consortium name="Molecular Ecology Group"/>
        </authorList>
    </citation>
    <scope>NUCLEOTIDE SEQUENCE</scope>
</reference>
<organism evidence="1 2">
    <name type="scientific">Lasius platythorax</name>
    <dbReference type="NCBI Taxonomy" id="488582"/>
    <lineage>
        <taxon>Eukaryota</taxon>
        <taxon>Metazoa</taxon>
        <taxon>Ecdysozoa</taxon>
        <taxon>Arthropoda</taxon>
        <taxon>Hexapoda</taxon>
        <taxon>Insecta</taxon>
        <taxon>Pterygota</taxon>
        <taxon>Neoptera</taxon>
        <taxon>Endopterygota</taxon>
        <taxon>Hymenoptera</taxon>
        <taxon>Apocrita</taxon>
        <taxon>Aculeata</taxon>
        <taxon>Formicoidea</taxon>
        <taxon>Formicidae</taxon>
        <taxon>Formicinae</taxon>
        <taxon>Lasius</taxon>
        <taxon>Lasius</taxon>
    </lineage>
</organism>
<evidence type="ECO:0000313" key="1">
    <source>
        <dbReference type="EMBL" id="CAL1683772.1"/>
    </source>
</evidence>
<proteinExistence type="predicted"/>
<dbReference type="Proteomes" id="UP001497644">
    <property type="component" value="Chromosome 4"/>
</dbReference>
<dbReference type="EMBL" id="OZ034827">
    <property type="protein sequence ID" value="CAL1683772.1"/>
    <property type="molecule type" value="Genomic_DNA"/>
</dbReference>
<evidence type="ECO:0000313" key="2">
    <source>
        <dbReference type="Proteomes" id="UP001497644"/>
    </source>
</evidence>
<gene>
    <name evidence="1" type="ORF">LPLAT_LOCUS9438</name>
</gene>
<name>A0AAV2NTW4_9HYME</name>
<sequence>MGIMMMPNLSRKFDGKYESACGNKRIYQITKQQRQDCIYSGNIPSNACNGVGNIEARAEATQCIIQLGQP</sequence>
<protein>
    <submittedName>
        <fullName evidence="1">Uncharacterized protein</fullName>
    </submittedName>
</protein>
<accession>A0AAV2NTW4</accession>
<keyword evidence="2" id="KW-1185">Reference proteome</keyword>
<dbReference type="AlphaFoldDB" id="A0AAV2NTW4"/>